<evidence type="ECO:0000256" key="2">
    <source>
        <dbReference type="SAM" id="Phobius"/>
    </source>
</evidence>
<keyword evidence="2" id="KW-1133">Transmembrane helix</keyword>
<protein>
    <submittedName>
        <fullName evidence="4">TIGR03503 family protein</fullName>
    </submittedName>
</protein>
<keyword evidence="3" id="KW-0732">Signal</keyword>
<feature type="compositionally biased region" description="Basic and acidic residues" evidence="1">
    <location>
        <begin position="68"/>
        <end position="94"/>
    </location>
</feature>
<feature type="compositionally biased region" description="Polar residues" evidence="1">
    <location>
        <begin position="48"/>
        <end position="66"/>
    </location>
</feature>
<feature type="chain" id="PRO_5012149057" evidence="3">
    <location>
        <begin position="28"/>
        <end position="524"/>
    </location>
</feature>
<dbReference type="Proteomes" id="UP000198367">
    <property type="component" value="Chromosome"/>
</dbReference>
<dbReference type="KEGG" id="sbj:CF168_09175"/>
<accession>A0A220UM38</accession>
<evidence type="ECO:0000313" key="4">
    <source>
        <dbReference type="EMBL" id="ASK69031.1"/>
    </source>
</evidence>
<gene>
    <name evidence="4" type="ORF">CF168_09175</name>
</gene>
<dbReference type="InterPro" id="IPR020010">
    <property type="entry name" value="CHP03503"/>
</dbReference>
<proteinExistence type="predicted"/>
<reference evidence="4 5" key="1">
    <citation type="submission" date="2017-07" db="EMBL/GenBank/DDBJ databases">
        <title>Phenotypical and genomic characterization of a clinical isolate of Shewanella bicestrii sp. nov. producing an extended-spectrum beta-lactamase and a new oxacillinase variant.</title>
        <authorList>
            <person name="Jousset A.B."/>
            <person name="Bonnin R.A."/>
            <person name="Girlich D."/>
            <person name="Dabos L."/>
            <person name="Potron A."/>
            <person name="Dortet L."/>
            <person name="Glaser P."/>
            <person name="Naas T."/>
        </authorList>
    </citation>
    <scope>NUCLEOTIDE SEQUENCE [LARGE SCALE GENOMIC DNA]</scope>
    <source>
        <strain evidence="4 5">JAB-1</strain>
    </source>
</reference>
<feature type="signal peptide" evidence="3">
    <location>
        <begin position="1"/>
        <end position="27"/>
    </location>
</feature>
<evidence type="ECO:0000256" key="1">
    <source>
        <dbReference type="SAM" id="MobiDB-lite"/>
    </source>
</evidence>
<evidence type="ECO:0000313" key="5">
    <source>
        <dbReference type="Proteomes" id="UP000198367"/>
    </source>
</evidence>
<organism evidence="4 5">
    <name type="scientific">Shewanella bicestrii</name>
    <dbReference type="NCBI Taxonomy" id="2018305"/>
    <lineage>
        <taxon>Bacteria</taxon>
        <taxon>Pseudomonadati</taxon>
        <taxon>Pseudomonadota</taxon>
        <taxon>Gammaproteobacteria</taxon>
        <taxon>Alteromonadales</taxon>
        <taxon>Shewanellaceae</taxon>
        <taxon>Shewanella</taxon>
    </lineage>
</organism>
<feature type="region of interest" description="Disordered" evidence="1">
    <location>
        <begin position="495"/>
        <end position="524"/>
    </location>
</feature>
<dbReference type="EMBL" id="CP022358">
    <property type="protein sequence ID" value="ASK69031.1"/>
    <property type="molecule type" value="Genomic_DNA"/>
</dbReference>
<name>A0A220UM38_9GAMM</name>
<keyword evidence="2" id="KW-0812">Transmembrane</keyword>
<keyword evidence="2" id="KW-0472">Membrane</keyword>
<feature type="transmembrane region" description="Helical" evidence="2">
    <location>
        <begin position="456"/>
        <end position="478"/>
    </location>
</feature>
<evidence type="ECO:0000256" key="3">
    <source>
        <dbReference type="SAM" id="SignalP"/>
    </source>
</evidence>
<dbReference type="RefSeq" id="WP_089067667.1">
    <property type="nucleotide sequence ID" value="NZ_CP022358.1"/>
</dbReference>
<dbReference type="NCBIfam" id="TIGR03503">
    <property type="entry name" value="TIGR03503 family protein"/>
    <property type="match status" value="1"/>
</dbReference>
<dbReference type="AlphaFoldDB" id="A0A220UM38"/>
<feature type="region of interest" description="Disordered" evidence="1">
    <location>
        <begin position="41"/>
        <end position="113"/>
    </location>
</feature>
<feature type="compositionally biased region" description="Acidic residues" evidence="1">
    <location>
        <begin position="508"/>
        <end position="518"/>
    </location>
</feature>
<sequence length="524" mass="57244">MTMSLRKSLRNTTLVLGGLCLSTSLLAADAEPAVNTAQPPANIASKAQEAQPSAAKTNDAQVSASKVSEPKVTEAKTSTDKPADVKASAEKPVDAKPSQATQAKPTKPATRKVVPVDTASELKNRFRVDHMVSSMTLLIQREYGSAPVVIVLPDGSKWYANRHPETVKWVDGITGDIIYIESPQPGPWQLVGKVVPGSQLKRVSKLEIEVQQLPQPLFQGEETKVVAQLMGDAERVRMPGLDYLVEWTAHFVSKHRAGDENFAAGDIIVGSYKDNGEKFDERPDDGMFTSDINLKQPWGEYDFVVQARNNVFERQVSFPFTLSPRPVNAEVITPDDPLTGRWKIMLHADSSVLQLAETHFSFELVGPAGLQLPLVVHGLKESDTELPIPPVTEFGSYRIKGTVATTTLTGREILLDLPELFFNLVQPPEPPPSAEELAAVAAQKAAEEEAVAKQDALFWIITINAVLLLLGVVGLIVWRKRQSLAQALAAAEQRMLDEAGQSKPEAPSLDEIDLTMPDEPDHRR</sequence>
<keyword evidence="5" id="KW-1185">Reference proteome</keyword>